<dbReference type="Proteomes" id="UP000193388">
    <property type="component" value="Unassembled WGS sequence"/>
</dbReference>
<reference evidence="2" key="2">
    <citation type="submission" date="2017-04" db="EMBL/GenBank/DDBJ databases">
        <authorList>
            <person name="Afonso C.L."/>
            <person name="Miller P.J."/>
            <person name="Scott M.A."/>
            <person name="Spackman E."/>
            <person name="Goraichik I."/>
            <person name="Dimitrov K.M."/>
            <person name="Suarez D.L."/>
            <person name="Swayne D.E."/>
        </authorList>
    </citation>
    <scope>NUCLEOTIDE SEQUENCE</scope>
    <source>
        <strain evidence="2">B_5756_13</strain>
        <strain evidence="1">RH_777_07</strain>
    </source>
</reference>
<organism evidence="2 3">
    <name type="scientific">Streptococcus mitis</name>
    <dbReference type="NCBI Taxonomy" id="28037"/>
    <lineage>
        <taxon>Bacteria</taxon>
        <taxon>Bacillati</taxon>
        <taxon>Bacillota</taxon>
        <taxon>Bacilli</taxon>
        <taxon>Lactobacillales</taxon>
        <taxon>Streptococcaceae</taxon>
        <taxon>Streptococcus</taxon>
        <taxon>Streptococcus mitis group</taxon>
    </lineage>
</organism>
<accession>A0A1X1KTH1</accession>
<dbReference type="AlphaFoldDB" id="A0A1X1KTH1"/>
<reference evidence="3 4" key="1">
    <citation type="journal article" date="2016" name="Eur. J. Clin. Microbiol. Infect. Dis.">
        <title>Whole genome sequencing as a tool for phylogenetic analysis of clinical strains of Mitis group streptococci.</title>
        <authorList>
            <person name="Rasmussen L.H."/>
            <person name="Dargis R."/>
            <person name="Hojholt K."/>
            <person name="Christensen J.J."/>
            <person name="Skovgaard O."/>
            <person name="Justesen U.S."/>
            <person name="Rosenvinge F.S."/>
            <person name="Moser C."/>
            <person name="Lukjancenko O."/>
            <person name="Rasmussen S."/>
            <person name="Nielsen X.C."/>
        </authorList>
    </citation>
    <scope>NUCLEOTIDE SEQUENCE [LARGE SCALE GENOMIC DNA]</scope>
    <source>
        <strain evidence="2 3">B_5756_13</strain>
        <strain evidence="1 4">RH_777_07</strain>
    </source>
</reference>
<gene>
    <name evidence="2" type="ORF">B7693_04315</name>
    <name evidence="1" type="ORF">B7702_05230</name>
</gene>
<protein>
    <submittedName>
        <fullName evidence="2">Uncharacterized protein</fullName>
    </submittedName>
</protein>
<dbReference type="Proteomes" id="UP000193849">
    <property type="component" value="Unassembled WGS sequence"/>
</dbReference>
<name>A0A1X1KTH1_STRMT</name>
<dbReference type="InterPro" id="IPR028954">
    <property type="entry name" value="Imm59"/>
</dbReference>
<sequence length="216" mass="25723">MRDEAQERLELLSAIQDLGYESLRYSIFNEYGPGEWEVVIEFDDSKQVYNVYATMDRASYNKKLEFDNFEDAKNKFIEKLDLTIEINKLFVENGEVPEYSSPLWDKIEADIENMKCIVEQEIEKRHYESLHYVLFDETKQLPWAFHLYQKNGKFYVDGRDDRSYIVGHSKEYDNFGSAKKDFFEKLELVIETNKLNIQLGLPVEYTSPLWDEKEDN</sequence>
<evidence type="ECO:0000313" key="4">
    <source>
        <dbReference type="Proteomes" id="UP000193849"/>
    </source>
</evidence>
<evidence type="ECO:0000313" key="2">
    <source>
        <dbReference type="EMBL" id="ORP02747.1"/>
    </source>
</evidence>
<evidence type="ECO:0000313" key="1">
    <source>
        <dbReference type="EMBL" id="ORO89047.1"/>
    </source>
</evidence>
<comment type="caution">
    <text evidence="2">The sequence shown here is derived from an EMBL/GenBank/DDBJ whole genome shotgun (WGS) entry which is preliminary data.</text>
</comment>
<evidence type="ECO:0000313" key="3">
    <source>
        <dbReference type="Proteomes" id="UP000193388"/>
    </source>
</evidence>
<dbReference type="RefSeq" id="WP_084928392.1">
    <property type="nucleotide sequence ID" value="NZ_CAMHBC010000001.1"/>
</dbReference>
<dbReference type="EMBL" id="NCVD01000047">
    <property type="protein sequence ID" value="ORO89047.1"/>
    <property type="molecule type" value="Genomic_DNA"/>
</dbReference>
<dbReference type="EMBL" id="NCVM01000026">
    <property type="protein sequence ID" value="ORP02747.1"/>
    <property type="molecule type" value="Genomic_DNA"/>
</dbReference>
<proteinExistence type="predicted"/>
<dbReference type="Pfam" id="PF15597">
    <property type="entry name" value="Imm59"/>
    <property type="match status" value="2"/>
</dbReference>